<evidence type="ECO:0000313" key="14">
    <source>
        <dbReference type="Proteomes" id="UP000652761"/>
    </source>
</evidence>
<dbReference type="GO" id="GO:0006357">
    <property type="term" value="P:regulation of transcription by RNA polymerase II"/>
    <property type="evidence" value="ECO:0007669"/>
    <property type="project" value="TreeGrafter"/>
</dbReference>
<keyword evidence="3" id="KW-0597">Phosphoprotein</keyword>
<proteinExistence type="inferred from homology"/>
<organism evidence="13 14">
    <name type="scientific">Colocasia esculenta</name>
    <name type="common">Wild taro</name>
    <name type="synonym">Arum esculentum</name>
    <dbReference type="NCBI Taxonomy" id="4460"/>
    <lineage>
        <taxon>Eukaryota</taxon>
        <taxon>Viridiplantae</taxon>
        <taxon>Streptophyta</taxon>
        <taxon>Embryophyta</taxon>
        <taxon>Tracheophyta</taxon>
        <taxon>Spermatophyta</taxon>
        <taxon>Magnoliopsida</taxon>
        <taxon>Liliopsida</taxon>
        <taxon>Araceae</taxon>
        <taxon>Aroideae</taxon>
        <taxon>Colocasieae</taxon>
        <taxon>Colocasia</taxon>
    </lineage>
</organism>
<keyword evidence="5" id="KW-0346">Stress response</keyword>
<dbReference type="PRINTS" id="PR00056">
    <property type="entry name" value="HSFDOMAIN"/>
</dbReference>
<keyword evidence="7" id="KW-0804">Transcription</keyword>
<dbReference type="OrthoDB" id="60033at2759"/>
<dbReference type="Proteomes" id="UP000652761">
    <property type="component" value="Unassembled WGS sequence"/>
</dbReference>
<dbReference type="InterPro" id="IPR000232">
    <property type="entry name" value="HSF_DNA-bd"/>
</dbReference>
<evidence type="ECO:0000256" key="10">
    <source>
        <dbReference type="SAM" id="Coils"/>
    </source>
</evidence>
<keyword evidence="8" id="KW-0539">Nucleus</keyword>
<dbReference type="GO" id="GO:0003700">
    <property type="term" value="F:DNA-binding transcription factor activity"/>
    <property type="evidence" value="ECO:0007669"/>
    <property type="project" value="InterPro"/>
</dbReference>
<reference evidence="13" key="1">
    <citation type="submission" date="2017-07" db="EMBL/GenBank/DDBJ databases">
        <title>Taro Niue Genome Assembly and Annotation.</title>
        <authorList>
            <person name="Atibalentja N."/>
            <person name="Keating K."/>
            <person name="Fields C.J."/>
        </authorList>
    </citation>
    <scope>NUCLEOTIDE SEQUENCE</scope>
    <source>
        <strain evidence="13">Niue_2</strain>
        <tissue evidence="13">Leaf</tissue>
    </source>
</reference>
<feature type="coiled-coil region" evidence="10">
    <location>
        <begin position="242"/>
        <end position="283"/>
    </location>
</feature>
<evidence type="ECO:0000256" key="6">
    <source>
        <dbReference type="ARBA" id="ARBA00023125"/>
    </source>
</evidence>
<dbReference type="PROSITE" id="PS00434">
    <property type="entry name" value="HSF_DOMAIN"/>
    <property type="match status" value="1"/>
</dbReference>
<evidence type="ECO:0000256" key="1">
    <source>
        <dbReference type="ARBA" id="ARBA00004123"/>
    </source>
</evidence>
<sequence>RTRDTGRRGLKAKPRGNHLPWRVVVSSLDPNLQLFLLFLQYLSISPDLLLWGSGFLAHFSCSPPTISVGMPKGGKNGAGKAGPPTPPTPGLPTPSASSQPAAGAAAAPAPAQQQLPPFLSKCYDMVDDPSTDATVSWNAAGNSFVLWDPHAFVRDLLPKYFKHSNLSSFVRQLNTYGFHKVDPDRWEFANEGFQRGQKHLLKNIFRRKPAQNTTQLMPPQGKNNSFVQTCVEVGKFGFEEEIESLKRDKAVLMQELVKLRQHQQNTDNELRDVRDRIQVMEQQQQQMLSFLAMAVQSPGILSQLVQQNGNNRWMVETNKKRRLPALEQGSNHLEPSPGGQIVKYQVSAPETSEPLLPKTPNSDVSLELGQLSNGIIDMGINMNCMSFEMDPSSPTGDGSLANTPHDEYMDLDWFQLLGSPTPENNREADPHNLEFLAAGMDFEMPENQVHVEGPQIFVPPSEADESPAPDYSNKY</sequence>
<dbReference type="EMBL" id="NMUH01000628">
    <property type="protein sequence ID" value="MQL82365.1"/>
    <property type="molecule type" value="Genomic_DNA"/>
</dbReference>
<evidence type="ECO:0000256" key="2">
    <source>
        <dbReference type="ARBA" id="ARBA00011233"/>
    </source>
</evidence>
<evidence type="ECO:0000256" key="3">
    <source>
        <dbReference type="ARBA" id="ARBA00022553"/>
    </source>
</evidence>
<comment type="caution">
    <text evidence="13">The sequence shown here is derived from an EMBL/GenBank/DDBJ whole genome shotgun (WGS) entry which is preliminary data.</text>
</comment>
<keyword evidence="4" id="KW-0805">Transcription regulation</keyword>
<keyword evidence="14" id="KW-1185">Reference proteome</keyword>
<evidence type="ECO:0000256" key="8">
    <source>
        <dbReference type="ARBA" id="ARBA00023242"/>
    </source>
</evidence>
<dbReference type="InterPro" id="IPR036390">
    <property type="entry name" value="WH_DNA-bd_sf"/>
</dbReference>
<evidence type="ECO:0000256" key="5">
    <source>
        <dbReference type="ARBA" id="ARBA00023016"/>
    </source>
</evidence>
<gene>
    <name evidence="13" type="ORF">Taro_014858</name>
</gene>
<evidence type="ECO:0000259" key="12">
    <source>
        <dbReference type="PROSITE" id="PS00434"/>
    </source>
</evidence>
<feature type="compositionally biased region" description="Low complexity" evidence="11">
    <location>
        <begin position="93"/>
        <end position="110"/>
    </location>
</feature>
<feature type="compositionally biased region" description="Gly residues" evidence="11">
    <location>
        <begin position="71"/>
        <end position="80"/>
    </location>
</feature>
<dbReference type="SUPFAM" id="SSF46785">
    <property type="entry name" value="Winged helix' DNA-binding domain"/>
    <property type="match status" value="1"/>
</dbReference>
<protein>
    <recommendedName>
        <fullName evidence="12">HSF-type DNA-binding domain-containing protein</fullName>
    </recommendedName>
</protein>
<dbReference type="FunFam" id="1.10.10.10:FF:000057">
    <property type="entry name" value="Heat shock transcription factor 1"/>
    <property type="match status" value="1"/>
</dbReference>
<dbReference type="PANTHER" id="PTHR10015">
    <property type="entry name" value="HEAT SHOCK TRANSCRIPTION FACTOR"/>
    <property type="match status" value="1"/>
</dbReference>
<evidence type="ECO:0000256" key="11">
    <source>
        <dbReference type="SAM" id="MobiDB-lite"/>
    </source>
</evidence>
<feature type="region of interest" description="Disordered" evidence="11">
    <location>
        <begin position="70"/>
        <end position="110"/>
    </location>
</feature>
<feature type="compositionally biased region" description="Pro residues" evidence="11">
    <location>
        <begin position="83"/>
        <end position="92"/>
    </location>
</feature>
<dbReference type="Gene3D" id="1.10.10.10">
    <property type="entry name" value="Winged helix-like DNA-binding domain superfamily/Winged helix DNA-binding domain"/>
    <property type="match status" value="1"/>
</dbReference>
<feature type="region of interest" description="Disordered" evidence="11">
    <location>
        <begin position="456"/>
        <end position="475"/>
    </location>
</feature>
<dbReference type="SMART" id="SM00415">
    <property type="entry name" value="HSF"/>
    <property type="match status" value="1"/>
</dbReference>
<dbReference type="PANTHER" id="PTHR10015:SF427">
    <property type="entry name" value="HEAT SHOCK FACTOR PROTEIN"/>
    <property type="match status" value="1"/>
</dbReference>
<evidence type="ECO:0000313" key="13">
    <source>
        <dbReference type="EMBL" id="MQL82365.1"/>
    </source>
</evidence>
<evidence type="ECO:0000256" key="4">
    <source>
        <dbReference type="ARBA" id="ARBA00023015"/>
    </source>
</evidence>
<name>A0A843UFY7_COLES</name>
<dbReference type="AlphaFoldDB" id="A0A843UFY7"/>
<keyword evidence="6" id="KW-0238">DNA-binding</keyword>
<dbReference type="GO" id="GO:0000978">
    <property type="term" value="F:RNA polymerase II cis-regulatory region sequence-specific DNA binding"/>
    <property type="evidence" value="ECO:0007669"/>
    <property type="project" value="TreeGrafter"/>
</dbReference>
<comment type="subcellular location">
    <subcellularLocation>
        <location evidence="1">Nucleus</location>
    </subcellularLocation>
</comment>
<dbReference type="GO" id="GO:0034605">
    <property type="term" value="P:cellular response to heat"/>
    <property type="evidence" value="ECO:0007669"/>
    <property type="project" value="TreeGrafter"/>
</dbReference>
<accession>A0A843UFY7</accession>
<feature type="non-terminal residue" evidence="13">
    <location>
        <position position="475"/>
    </location>
</feature>
<dbReference type="GO" id="GO:0005634">
    <property type="term" value="C:nucleus"/>
    <property type="evidence" value="ECO:0007669"/>
    <property type="project" value="UniProtKB-SubCell"/>
</dbReference>
<feature type="domain" description="HSF-type DNA-binding" evidence="12">
    <location>
        <begin position="157"/>
        <end position="181"/>
    </location>
</feature>
<comment type="subunit">
    <text evidence="2">Homotrimer.</text>
</comment>
<evidence type="ECO:0000256" key="7">
    <source>
        <dbReference type="ARBA" id="ARBA00023163"/>
    </source>
</evidence>
<evidence type="ECO:0000256" key="9">
    <source>
        <dbReference type="RuleBase" id="RU004020"/>
    </source>
</evidence>
<dbReference type="Pfam" id="PF00447">
    <property type="entry name" value="HSF_DNA-bind"/>
    <property type="match status" value="1"/>
</dbReference>
<comment type="similarity">
    <text evidence="9">Belongs to the HSF family.</text>
</comment>
<dbReference type="InterPro" id="IPR036388">
    <property type="entry name" value="WH-like_DNA-bd_sf"/>
</dbReference>
<keyword evidence="10" id="KW-0175">Coiled coil</keyword>